<accession>A0A7S2LIL2</accession>
<evidence type="ECO:0000313" key="1">
    <source>
        <dbReference type="EMBL" id="CAD9605815.1"/>
    </source>
</evidence>
<name>A0A7S2LIL2_9STRA</name>
<gene>
    <name evidence="1" type="ORF">SMAR0320_LOCUS11984</name>
</gene>
<organism evidence="1">
    <name type="scientific">Skeletonema marinoi</name>
    <dbReference type="NCBI Taxonomy" id="267567"/>
    <lineage>
        <taxon>Eukaryota</taxon>
        <taxon>Sar</taxon>
        <taxon>Stramenopiles</taxon>
        <taxon>Ochrophyta</taxon>
        <taxon>Bacillariophyta</taxon>
        <taxon>Coscinodiscophyceae</taxon>
        <taxon>Thalassiosirophycidae</taxon>
        <taxon>Thalassiosirales</taxon>
        <taxon>Skeletonemataceae</taxon>
        <taxon>Skeletonema</taxon>
        <taxon>Skeletonema marinoi-dohrnii complex</taxon>
    </lineage>
</organism>
<protein>
    <submittedName>
        <fullName evidence="1">Uncharacterized protein</fullName>
    </submittedName>
</protein>
<reference evidence="1" key="1">
    <citation type="submission" date="2021-01" db="EMBL/GenBank/DDBJ databases">
        <authorList>
            <person name="Corre E."/>
            <person name="Pelletier E."/>
            <person name="Niang G."/>
            <person name="Scheremetjew M."/>
            <person name="Finn R."/>
            <person name="Kale V."/>
            <person name="Holt S."/>
            <person name="Cochrane G."/>
            <person name="Meng A."/>
            <person name="Brown T."/>
            <person name="Cohen L."/>
        </authorList>
    </citation>
    <scope>NUCLEOTIDE SEQUENCE</scope>
    <source>
        <strain evidence="1">SM1012Den-03</strain>
    </source>
</reference>
<proteinExistence type="predicted"/>
<dbReference type="AlphaFoldDB" id="A0A7S2LIL2"/>
<dbReference type="Gene3D" id="3.10.20.90">
    <property type="entry name" value="Phosphatidylinositol 3-kinase Catalytic Subunit, Chain A, domain 1"/>
    <property type="match status" value="1"/>
</dbReference>
<dbReference type="EMBL" id="HBGZ01016748">
    <property type="protein sequence ID" value="CAD9605815.1"/>
    <property type="molecule type" value="Transcribed_RNA"/>
</dbReference>
<sequence>MQRQHEISSGQNQYNANIGSAAEQGIRGTRIHVTCCSSILEVKYDAEIWGNSLYKNDIYIYIEGEEDSEAITIRLTDKEGRYKATFKVKRKTKKKNIIDAYVSMKGVKGLGRLDIFVSCWMGKDC</sequence>